<dbReference type="OrthoDB" id="242766at2759"/>
<dbReference type="PANTHER" id="PTHR16255:SF1">
    <property type="entry name" value="REQUIRED FOR MEIOTIC NUCLEAR DIVISION PROTEIN 1 HOMOLOG"/>
    <property type="match status" value="1"/>
</dbReference>
<feature type="domain" description="DUF155" evidence="3">
    <location>
        <begin position="161"/>
        <end position="351"/>
    </location>
</feature>
<keyword evidence="5" id="KW-1185">Reference proteome</keyword>
<dbReference type="Proteomes" id="UP000235672">
    <property type="component" value="Unassembled WGS sequence"/>
</dbReference>
<feature type="region of interest" description="Disordered" evidence="2">
    <location>
        <begin position="58"/>
        <end position="91"/>
    </location>
</feature>
<comment type="similarity">
    <text evidence="1">Belongs to the RMD1/sif2 family.</text>
</comment>
<accession>A0A2J6PLK3</accession>
<reference evidence="4 5" key="1">
    <citation type="submission" date="2016-05" db="EMBL/GenBank/DDBJ databases">
        <title>A degradative enzymes factory behind the ericoid mycorrhizal symbiosis.</title>
        <authorList>
            <consortium name="DOE Joint Genome Institute"/>
            <person name="Martino E."/>
            <person name="Morin E."/>
            <person name="Grelet G."/>
            <person name="Kuo A."/>
            <person name="Kohler A."/>
            <person name="Daghino S."/>
            <person name="Barry K."/>
            <person name="Choi C."/>
            <person name="Cichocki N."/>
            <person name="Clum A."/>
            <person name="Copeland A."/>
            <person name="Hainaut M."/>
            <person name="Haridas S."/>
            <person name="Labutti K."/>
            <person name="Lindquist E."/>
            <person name="Lipzen A."/>
            <person name="Khouja H.-R."/>
            <person name="Murat C."/>
            <person name="Ohm R."/>
            <person name="Olson A."/>
            <person name="Spatafora J."/>
            <person name="Veneault-Fourrey C."/>
            <person name="Henrissat B."/>
            <person name="Grigoriev I."/>
            <person name="Martin F."/>
            <person name="Perotto S."/>
        </authorList>
    </citation>
    <scope>NUCLEOTIDE SEQUENCE [LARGE SCALE GENOMIC DNA]</scope>
    <source>
        <strain evidence="4 5">UAMH 7357</strain>
    </source>
</reference>
<dbReference type="GO" id="GO:0005739">
    <property type="term" value="C:mitochondrion"/>
    <property type="evidence" value="ECO:0007669"/>
    <property type="project" value="UniProtKB-ARBA"/>
</dbReference>
<gene>
    <name evidence="4" type="ORF">NA56DRAFT_367458</name>
</gene>
<name>A0A2J6PLK3_9HELO</name>
<dbReference type="InterPro" id="IPR051624">
    <property type="entry name" value="RMD1/Sad1-interacting"/>
</dbReference>
<evidence type="ECO:0000256" key="2">
    <source>
        <dbReference type="SAM" id="MobiDB-lite"/>
    </source>
</evidence>
<proteinExistence type="inferred from homology"/>
<dbReference type="PANTHER" id="PTHR16255">
    <property type="entry name" value="REQUIRED FOR MEIOTIC NUCLEAR DIVISION PROTEIN 1 HOMOLOG"/>
    <property type="match status" value="1"/>
</dbReference>
<dbReference type="AlphaFoldDB" id="A0A2J6PLK3"/>
<evidence type="ECO:0000313" key="5">
    <source>
        <dbReference type="Proteomes" id="UP000235672"/>
    </source>
</evidence>
<evidence type="ECO:0000259" key="3">
    <source>
        <dbReference type="Pfam" id="PF02582"/>
    </source>
</evidence>
<dbReference type="Pfam" id="PF02582">
    <property type="entry name" value="DUF155"/>
    <property type="match status" value="1"/>
</dbReference>
<dbReference type="EMBL" id="KZ613519">
    <property type="protein sequence ID" value="PMD14746.1"/>
    <property type="molecule type" value="Genomic_DNA"/>
</dbReference>
<organism evidence="4 5">
    <name type="scientific">Hyaloscypha hepaticicola</name>
    <dbReference type="NCBI Taxonomy" id="2082293"/>
    <lineage>
        <taxon>Eukaryota</taxon>
        <taxon>Fungi</taxon>
        <taxon>Dikarya</taxon>
        <taxon>Ascomycota</taxon>
        <taxon>Pezizomycotina</taxon>
        <taxon>Leotiomycetes</taxon>
        <taxon>Helotiales</taxon>
        <taxon>Hyaloscyphaceae</taxon>
        <taxon>Hyaloscypha</taxon>
    </lineage>
</organism>
<evidence type="ECO:0000256" key="1">
    <source>
        <dbReference type="ARBA" id="ARBA00008306"/>
    </source>
</evidence>
<evidence type="ECO:0000313" key="4">
    <source>
        <dbReference type="EMBL" id="PMD14746.1"/>
    </source>
</evidence>
<sequence>MQSFTRQLACPAARRILNDVQTRPQPLRYLHATAAGQAPRKRNFFSSNAVLQQELSETLDSGKDIPPPQKRKPIRSPAGKTSLRRVAAEAQRSRENTLRRIDVVTDAGGNNRVTAVSVADQFDMDAVVRILRSHGFPIDPDDTGFDSDQVIHTRGVNNGDIFVFPSGSLVAWSLPEDVVSDLATKTLLPAAVNPQMEQLEVENLEYAEDPKRESSNIKGDVITLGTKASVQAEDLMNPRVDTTLAKIAFSSGLARSTKLAVLETMLGKYFESTRTIPTLLSRGTKLPFNRKFMMQKTGELLELRAQLNHYSELTDSLPDLFWDSKHELGLEGYYDQVGRALDVGVRIKTLNEKMDYAQEIASILRQTMSEKHSIHLEWIIIILIAVEVGFELRREFKERRERLAKKKEEAL</sequence>
<dbReference type="GO" id="GO:0070131">
    <property type="term" value="P:positive regulation of mitochondrial translation"/>
    <property type="evidence" value="ECO:0007669"/>
    <property type="project" value="TreeGrafter"/>
</dbReference>
<dbReference type="InterPro" id="IPR003734">
    <property type="entry name" value="DUF155"/>
</dbReference>
<protein>
    <submittedName>
        <fullName evidence="4">DUF155-domain-containing protein</fullName>
    </submittedName>
</protein>